<comment type="caution">
    <text evidence="2">The sequence shown here is derived from an EMBL/GenBank/DDBJ whole genome shotgun (WGS) entry which is preliminary data.</text>
</comment>
<proteinExistence type="predicted"/>
<evidence type="ECO:0000256" key="1">
    <source>
        <dbReference type="SAM" id="MobiDB-lite"/>
    </source>
</evidence>
<dbReference type="AlphaFoldDB" id="A0A5C8UNA9"/>
<name>A0A5C8UNA9_9MICO</name>
<feature type="compositionally biased region" description="Basic residues" evidence="1">
    <location>
        <begin position="1"/>
        <end position="17"/>
    </location>
</feature>
<gene>
    <name evidence="2" type="ORF">FVP33_14335</name>
</gene>
<evidence type="ECO:0000313" key="2">
    <source>
        <dbReference type="EMBL" id="TXN29348.1"/>
    </source>
</evidence>
<dbReference type="EMBL" id="VRMG01000009">
    <property type="protein sequence ID" value="TXN29348.1"/>
    <property type="molecule type" value="Genomic_DNA"/>
</dbReference>
<reference evidence="2 3" key="1">
    <citation type="submission" date="2019-08" db="EMBL/GenBank/DDBJ databases">
        <title>Bacterial whole genome sequence for Glaciihabitans sp. CHu50b-6-2.</title>
        <authorList>
            <person name="Jin L."/>
        </authorList>
    </citation>
    <scope>NUCLEOTIDE SEQUENCE [LARGE SCALE GENOMIC DNA]</scope>
    <source>
        <strain evidence="2 3">CHu50b-6-2</strain>
    </source>
</reference>
<protein>
    <submittedName>
        <fullName evidence="2">Uncharacterized protein</fullName>
    </submittedName>
</protein>
<evidence type="ECO:0000313" key="3">
    <source>
        <dbReference type="Proteomes" id="UP000321379"/>
    </source>
</evidence>
<dbReference type="PROSITE" id="PS51257">
    <property type="entry name" value="PROKAR_LIPOPROTEIN"/>
    <property type="match status" value="1"/>
</dbReference>
<sequence length="61" mass="6473">MARRRPARLGRHRRRRIPCGGPASGGCVRHPGREPRAAGRGHRRARALRGASGGMSPGSAP</sequence>
<organism evidence="2 3">
    <name type="scientific">Lacisediminihabitans profunda</name>
    <dbReference type="NCBI Taxonomy" id="2594790"/>
    <lineage>
        <taxon>Bacteria</taxon>
        <taxon>Bacillati</taxon>
        <taxon>Actinomycetota</taxon>
        <taxon>Actinomycetes</taxon>
        <taxon>Micrococcales</taxon>
        <taxon>Microbacteriaceae</taxon>
        <taxon>Lacisediminihabitans</taxon>
    </lineage>
</organism>
<keyword evidence="3" id="KW-1185">Reference proteome</keyword>
<feature type="region of interest" description="Disordered" evidence="1">
    <location>
        <begin position="1"/>
        <end position="61"/>
    </location>
</feature>
<feature type="compositionally biased region" description="Gly residues" evidence="1">
    <location>
        <begin position="51"/>
        <end position="61"/>
    </location>
</feature>
<accession>A0A5C8UNA9</accession>
<dbReference type="Proteomes" id="UP000321379">
    <property type="component" value="Unassembled WGS sequence"/>
</dbReference>